<dbReference type="SUPFAM" id="SSF51735">
    <property type="entry name" value="NAD(P)-binding Rossmann-fold domains"/>
    <property type="match status" value="1"/>
</dbReference>
<accession>A0AAN6NDS9</accession>
<comment type="caution">
    <text evidence="3">The sequence shown here is derived from an EMBL/GenBank/DDBJ whole genome shotgun (WGS) entry which is preliminary data.</text>
</comment>
<dbReference type="GO" id="GO:0006654">
    <property type="term" value="P:phosphatidic acid biosynthetic process"/>
    <property type="evidence" value="ECO:0007669"/>
    <property type="project" value="TreeGrafter"/>
</dbReference>
<comment type="similarity">
    <text evidence="1">Belongs to the short-chain dehydrogenases/reductases (SDR) family.</text>
</comment>
<dbReference type="AlphaFoldDB" id="A0AAN6NDS9"/>
<dbReference type="InterPro" id="IPR036291">
    <property type="entry name" value="NAD(P)-bd_dom_sf"/>
</dbReference>
<dbReference type="GO" id="GO:0000140">
    <property type="term" value="F:acylglycerone-phosphate reductase (NADP+) activity"/>
    <property type="evidence" value="ECO:0007669"/>
    <property type="project" value="TreeGrafter"/>
</dbReference>
<dbReference type="GO" id="GO:0005783">
    <property type="term" value="C:endoplasmic reticulum"/>
    <property type="evidence" value="ECO:0007669"/>
    <property type="project" value="TreeGrafter"/>
</dbReference>
<dbReference type="Gene3D" id="3.40.50.720">
    <property type="entry name" value="NAD(P)-binding Rossmann-like Domain"/>
    <property type="match status" value="1"/>
</dbReference>
<dbReference type="Pfam" id="PF00106">
    <property type="entry name" value="adh_short"/>
    <property type="match status" value="1"/>
</dbReference>
<dbReference type="EMBL" id="MU853767">
    <property type="protein sequence ID" value="KAK3943214.1"/>
    <property type="molecule type" value="Genomic_DNA"/>
</dbReference>
<dbReference type="PANTHER" id="PTHR44169">
    <property type="entry name" value="NADPH-DEPENDENT 1-ACYLDIHYDROXYACETONE PHOSPHATE REDUCTASE"/>
    <property type="match status" value="1"/>
</dbReference>
<dbReference type="InterPro" id="IPR002347">
    <property type="entry name" value="SDR_fam"/>
</dbReference>
<proteinExistence type="inferred from homology"/>
<evidence type="ECO:0000313" key="4">
    <source>
        <dbReference type="Proteomes" id="UP001303473"/>
    </source>
</evidence>
<name>A0AAN6NDS9_9PEZI</name>
<reference evidence="4" key="1">
    <citation type="journal article" date="2023" name="Mol. Phylogenet. Evol.">
        <title>Genome-scale phylogeny and comparative genomics of the fungal order Sordariales.</title>
        <authorList>
            <person name="Hensen N."/>
            <person name="Bonometti L."/>
            <person name="Westerberg I."/>
            <person name="Brannstrom I.O."/>
            <person name="Guillou S."/>
            <person name="Cros-Aarteil S."/>
            <person name="Calhoun S."/>
            <person name="Haridas S."/>
            <person name="Kuo A."/>
            <person name="Mondo S."/>
            <person name="Pangilinan J."/>
            <person name="Riley R."/>
            <person name="LaButti K."/>
            <person name="Andreopoulos B."/>
            <person name="Lipzen A."/>
            <person name="Chen C."/>
            <person name="Yan M."/>
            <person name="Daum C."/>
            <person name="Ng V."/>
            <person name="Clum A."/>
            <person name="Steindorff A."/>
            <person name="Ohm R.A."/>
            <person name="Martin F."/>
            <person name="Silar P."/>
            <person name="Natvig D.O."/>
            <person name="Lalanne C."/>
            <person name="Gautier V."/>
            <person name="Ament-Velasquez S.L."/>
            <person name="Kruys A."/>
            <person name="Hutchinson M.I."/>
            <person name="Powell A.J."/>
            <person name="Barry K."/>
            <person name="Miller A.N."/>
            <person name="Grigoriev I.V."/>
            <person name="Debuchy R."/>
            <person name="Gladieux P."/>
            <person name="Hiltunen Thoren M."/>
            <person name="Johannesson H."/>
        </authorList>
    </citation>
    <scope>NUCLEOTIDE SEQUENCE [LARGE SCALE GENOMIC DNA]</scope>
    <source>
        <strain evidence="4">CBS 340.73</strain>
    </source>
</reference>
<evidence type="ECO:0000256" key="1">
    <source>
        <dbReference type="ARBA" id="ARBA00006484"/>
    </source>
</evidence>
<dbReference type="PRINTS" id="PR00081">
    <property type="entry name" value="GDHRDH"/>
</dbReference>
<gene>
    <name evidence="3" type="ORF">QBC46DRAFT_43220</name>
</gene>
<dbReference type="PANTHER" id="PTHR44169:SF6">
    <property type="entry name" value="NADPH-DEPENDENT 1-ACYLDIHYDROXYACETONE PHOSPHATE REDUCTASE"/>
    <property type="match status" value="1"/>
</dbReference>
<dbReference type="GO" id="GO:0004806">
    <property type="term" value="F:triacylglycerol lipase activity"/>
    <property type="evidence" value="ECO:0007669"/>
    <property type="project" value="TreeGrafter"/>
</dbReference>
<organism evidence="3 4">
    <name type="scientific">Diplogelasinospora grovesii</name>
    <dbReference type="NCBI Taxonomy" id="303347"/>
    <lineage>
        <taxon>Eukaryota</taxon>
        <taxon>Fungi</taxon>
        <taxon>Dikarya</taxon>
        <taxon>Ascomycota</taxon>
        <taxon>Pezizomycotina</taxon>
        <taxon>Sordariomycetes</taxon>
        <taxon>Sordariomycetidae</taxon>
        <taxon>Sordariales</taxon>
        <taxon>Diplogelasinosporaceae</taxon>
        <taxon>Diplogelasinospora</taxon>
    </lineage>
</organism>
<dbReference type="Proteomes" id="UP001303473">
    <property type="component" value="Unassembled WGS sequence"/>
</dbReference>
<dbReference type="GO" id="GO:0005811">
    <property type="term" value="C:lipid droplet"/>
    <property type="evidence" value="ECO:0007669"/>
    <property type="project" value="TreeGrafter"/>
</dbReference>
<evidence type="ECO:0000256" key="2">
    <source>
        <dbReference type="ARBA" id="ARBA00023002"/>
    </source>
</evidence>
<evidence type="ECO:0000313" key="3">
    <source>
        <dbReference type="EMBL" id="KAK3943214.1"/>
    </source>
</evidence>
<protein>
    <submittedName>
        <fullName evidence="3">Uncharacterized protein</fullName>
    </submittedName>
</protein>
<dbReference type="GO" id="GO:0019433">
    <property type="term" value="P:triglyceride catabolic process"/>
    <property type="evidence" value="ECO:0007669"/>
    <property type="project" value="TreeGrafter"/>
</dbReference>
<sequence length="186" mass="20187">MTNRMKYVLITGASEGGIGNALALAILPRIRLCPLPLKDVQPSSLRSSRMTLLKLDITSPNSIRSTVSTISSLTNGRLDILVNNSGQSYLAPALDTPLSTIRNLFNVNFFGLVELTQRLSSLIIPTQRTIINIGSLAAHIHPPPLGGILLSDQSCRAFLWGDTQTRVATVRCESVDGCYWLPCKPT</sequence>
<keyword evidence="4" id="KW-1185">Reference proteome</keyword>
<keyword evidence="2" id="KW-0560">Oxidoreductase</keyword>